<dbReference type="Proteomes" id="UP000272528">
    <property type="component" value="Chromosome"/>
</dbReference>
<accession>A0A3Q8X3C0</accession>
<dbReference type="GO" id="GO:0030313">
    <property type="term" value="C:cell envelope"/>
    <property type="evidence" value="ECO:0007669"/>
    <property type="project" value="UniProtKB-SubCell"/>
</dbReference>
<proteinExistence type="predicted"/>
<dbReference type="RefSeq" id="WP_126012327.1">
    <property type="nucleotide sequence ID" value="NZ_CP034437.1"/>
</dbReference>
<feature type="domain" description="Heparinase II/III-like C-terminal" evidence="2">
    <location>
        <begin position="409"/>
        <end position="590"/>
    </location>
</feature>
<dbReference type="EMBL" id="CP034437">
    <property type="protein sequence ID" value="AZN38808.1"/>
    <property type="molecule type" value="Genomic_DNA"/>
</dbReference>
<protein>
    <submittedName>
        <fullName evidence="3">Heparinase</fullName>
    </submittedName>
</protein>
<evidence type="ECO:0000313" key="4">
    <source>
        <dbReference type="Proteomes" id="UP000272528"/>
    </source>
</evidence>
<dbReference type="AlphaFoldDB" id="A0A3Q8X3C0"/>
<organism evidence="3 4">
    <name type="scientific">Paenibacillus albus</name>
    <dbReference type="NCBI Taxonomy" id="2495582"/>
    <lineage>
        <taxon>Bacteria</taxon>
        <taxon>Bacillati</taxon>
        <taxon>Bacillota</taxon>
        <taxon>Bacilli</taxon>
        <taxon>Bacillales</taxon>
        <taxon>Paenibacillaceae</taxon>
        <taxon>Paenibacillus</taxon>
    </lineage>
</organism>
<dbReference type="PANTHER" id="PTHR38045:SF1">
    <property type="entry name" value="HEPARINASE II_III-LIKE PROTEIN"/>
    <property type="match status" value="1"/>
</dbReference>
<dbReference type="SUPFAM" id="SSF48230">
    <property type="entry name" value="Chondroitin AC/alginate lyase"/>
    <property type="match status" value="1"/>
</dbReference>
<evidence type="ECO:0000256" key="1">
    <source>
        <dbReference type="ARBA" id="ARBA00004196"/>
    </source>
</evidence>
<dbReference type="Pfam" id="PF07940">
    <property type="entry name" value="Hepar_II_III_C"/>
    <property type="match status" value="1"/>
</dbReference>
<evidence type="ECO:0000259" key="2">
    <source>
        <dbReference type="Pfam" id="PF07940"/>
    </source>
</evidence>
<dbReference type="KEGG" id="palb:EJC50_03300"/>
<dbReference type="InterPro" id="IPR012480">
    <property type="entry name" value="Hepar_II_III_C"/>
</dbReference>
<dbReference type="Gene3D" id="2.70.98.70">
    <property type="match status" value="1"/>
</dbReference>
<dbReference type="GO" id="GO:0016829">
    <property type="term" value="F:lyase activity"/>
    <property type="evidence" value="ECO:0007669"/>
    <property type="project" value="InterPro"/>
</dbReference>
<evidence type="ECO:0000313" key="3">
    <source>
        <dbReference type="EMBL" id="AZN38808.1"/>
    </source>
</evidence>
<name>A0A3Q8X3C0_9BACL</name>
<dbReference type="InterPro" id="IPR008929">
    <property type="entry name" value="Chondroitin_lyas"/>
</dbReference>
<reference evidence="4" key="1">
    <citation type="submission" date="2018-12" db="EMBL/GenBank/DDBJ databases">
        <title>Genome sequence of Peanibacillus sp.</title>
        <authorList>
            <person name="Subramani G."/>
            <person name="Srinivasan S."/>
            <person name="Kim M.K."/>
        </authorList>
    </citation>
    <scope>NUCLEOTIDE SEQUENCE [LARGE SCALE GENOMIC DNA]</scope>
    <source>
        <strain evidence="4">18JY67-1</strain>
    </source>
</reference>
<gene>
    <name evidence="3" type="ORF">EJC50_03300</name>
</gene>
<comment type="subcellular location">
    <subcellularLocation>
        <location evidence="1">Cell envelope</location>
    </subcellularLocation>
</comment>
<sequence>MLAEKYANETLGDLLQSRANYKPFPTSEDRTKWDELPQRLREFWIDKGTQELNHSWGALTATAYMEYSRTGNRNKYDDASWARRRALASLVIAECIENRGRFMDDIVNGVWCICEETFWGIPGHGYMMKRQDPLPDVNDQVIELFSAETASLLAWTHYLLQTKLNEISVMVCERIELEVKNRILDPYLSRNDLWWLGFNQERMLNNWTPWCNSNCLTAFLLLEDDADRREAAVSKAMRSLDHYIDRLHSDGGCEEGPKYWMYGGCTLFDCLELLYGASDGRINVFHEPKIGQIGRYIYKAYINESFYVNYADSAPKVQIPAELAYRYGRRIGDDRLSALGALELRKRHEETTQFEFPALFRVLPALFHYAEIEQYTGESPYIRDAWLDGIQMMVAREQQDSSAGLYLAAKGGHNDESHNHNDIGQFIVYCNGSPMIIDPGVLTYTSKSFFSERYTIWAMQSAYHNVPAIDGIGQMNGRDYRATDVHYRIDDGASSLSLNLAAAYPESAKISSWIRTIQLIRSSSSYIEIKDEYQLEQVMNEIALNFMTPHAPRIAGSGNIILQDEHGNKVSIQYNGERYAVSSEEIRLEDEIMRNAWGDRLYRIHLKSIAPTDHGECSIRISQM</sequence>
<keyword evidence="4" id="KW-1185">Reference proteome</keyword>
<dbReference type="Gene3D" id="1.50.10.100">
    <property type="entry name" value="Chondroitin AC/alginate lyase"/>
    <property type="match status" value="1"/>
</dbReference>
<dbReference type="OrthoDB" id="9793856at2"/>
<dbReference type="PANTHER" id="PTHR38045">
    <property type="entry name" value="CHROMOSOME 1, WHOLE GENOME SHOTGUN SEQUENCE"/>
    <property type="match status" value="1"/>
</dbReference>